<accession>A0ABP7LDL7</accession>
<gene>
    <name evidence="10" type="ORF">GCM10022244_04990</name>
</gene>
<keyword evidence="6" id="KW-0408">Iron</keyword>
<dbReference type="InterPro" id="IPR031003">
    <property type="entry name" value="BcpD_PhpK_rSAM"/>
</dbReference>
<dbReference type="PROSITE" id="PS51918">
    <property type="entry name" value="RADICAL_SAM"/>
    <property type="match status" value="1"/>
</dbReference>
<dbReference type="Pfam" id="PF02310">
    <property type="entry name" value="B12-binding"/>
    <property type="match status" value="1"/>
</dbReference>
<evidence type="ECO:0000313" key="10">
    <source>
        <dbReference type="EMBL" id="GAA3897673.1"/>
    </source>
</evidence>
<comment type="caution">
    <text evidence="10">The sequence shown here is derived from an EMBL/GenBank/DDBJ whole genome shotgun (WGS) entry which is preliminary data.</text>
</comment>
<dbReference type="InterPro" id="IPR058240">
    <property type="entry name" value="rSAM_sf"/>
</dbReference>
<keyword evidence="7" id="KW-0411">Iron-sulfur</keyword>
<dbReference type="EMBL" id="BAABAJ010000001">
    <property type="protein sequence ID" value="GAA3897673.1"/>
    <property type="molecule type" value="Genomic_DNA"/>
</dbReference>
<evidence type="ECO:0000313" key="11">
    <source>
        <dbReference type="Proteomes" id="UP001501000"/>
    </source>
</evidence>
<evidence type="ECO:0000256" key="6">
    <source>
        <dbReference type="ARBA" id="ARBA00023004"/>
    </source>
</evidence>
<dbReference type="InterPro" id="IPR036724">
    <property type="entry name" value="Cobalamin-bd_sf"/>
</dbReference>
<evidence type="ECO:0000256" key="1">
    <source>
        <dbReference type="ARBA" id="ARBA00001966"/>
    </source>
</evidence>
<sequence>MVDCLIIGHNEGHFPSDVQMVERMGVESGAFRDLALSYVQWDGTPTRALDVFNRLNVPDSHGDRRRYHNFEMLWPAVSYLGSFLSRHGFSFDYVNLFQQEKEDLRRKLEDKPLTVAVTTTLYVTAGPVMEVVRTVREQCPETTIVVGGPFVQNYRKQLEKKDLNALFTMIGADIYVDSNEGELTLARVLSELRDGRRPRNVPNVIHRDGDEFVFNATELESNPLDANPVDYGTFSSSLGSFVSLRTAKSCPYSCAFCGFPARAGKYVYLSPQQVEAELDRIKESGEVTNLTFLDDTFNVPKGRFKKLLRMMIDKQYGFRWNCFYRSDHGDQEVIDLMAEAGCEGVFLGIESGSDRILESMNKTARRADYLAAIPALKKNGIVTHANLIVGFPGETEETVAETRSLLEEARPDFFRAQLWYADPITPVWEKREELGIQGSMFTWSHHTMDAKTAIGIVDDLFATVREPHWLPQTGFELWSVFYLMRRGMTLDQVKGAVGAFNSAVAENIGRGKPAEISPGALARIREAYRFTEAGA</sequence>
<name>A0ABP7LDL7_9ACTN</name>
<protein>
    <submittedName>
        <fullName evidence="10">Uncharacterized protein</fullName>
    </submittedName>
</protein>
<keyword evidence="4" id="KW-0949">S-adenosyl-L-methionine</keyword>
<dbReference type="SFLD" id="SFLDG01082">
    <property type="entry name" value="B12-binding_domain_containing"/>
    <property type="match status" value="1"/>
</dbReference>
<dbReference type="SFLD" id="SFLDS00029">
    <property type="entry name" value="Radical_SAM"/>
    <property type="match status" value="1"/>
</dbReference>
<dbReference type="PANTHER" id="PTHR43409:SF7">
    <property type="entry name" value="BLL1977 PROTEIN"/>
    <property type="match status" value="1"/>
</dbReference>
<feature type="domain" description="B12-binding" evidence="8">
    <location>
        <begin position="79"/>
        <end position="199"/>
    </location>
</feature>
<evidence type="ECO:0000259" key="9">
    <source>
        <dbReference type="PROSITE" id="PS51918"/>
    </source>
</evidence>
<dbReference type="Gene3D" id="3.80.30.20">
    <property type="entry name" value="tm_1862 like domain"/>
    <property type="match status" value="1"/>
</dbReference>
<dbReference type="Pfam" id="PF04055">
    <property type="entry name" value="Radical_SAM"/>
    <property type="match status" value="1"/>
</dbReference>
<dbReference type="InterPro" id="IPR007197">
    <property type="entry name" value="rSAM"/>
</dbReference>
<dbReference type="NCBIfam" id="TIGR04479">
    <property type="entry name" value="bcpD_PhpK_rSAM"/>
    <property type="match status" value="1"/>
</dbReference>
<feature type="domain" description="Radical SAM core" evidence="9">
    <location>
        <begin position="236"/>
        <end position="457"/>
    </location>
</feature>
<evidence type="ECO:0000256" key="4">
    <source>
        <dbReference type="ARBA" id="ARBA00022691"/>
    </source>
</evidence>
<dbReference type="InterPro" id="IPR051198">
    <property type="entry name" value="BchE-like"/>
</dbReference>
<dbReference type="SUPFAM" id="SSF52242">
    <property type="entry name" value="Cobalamin (vitamin B12)-binding domain"/>
    <property type="match status" value="1"/>
</dbReference>
<dbReference type="RefSeq" id="WP_345278276.1">
    <property type="nucleotide sequence ID" value="NZ_BAABAJ010000001.1"/>
</dbReference>
<dbReference type="Proteomes" id="UP001501000">
    <property type="component" value="Unassembled WGS sequence"/>
</dbReference>
<reference evidence="11" key="1">
    <citation type="journal article" date="2019" name="Int. J. Syst. Evol. Microbiol.">
        <title>The Global Catalogue of Microorganisms (GCM) 10K type strain sequencing project: providing services to taxonomists for standard genome sequencing and annotation.</title>
        <authorList>
            <consortium name="The Broad Institute Genomics Platform"/>
            <consortium name="The Broad Institute Genome Sequencing Center for Infectious Disease"/>
            <person name="Wu L."/>
            <person name="Ma J."/>
        </authorList>
    </citation>
    <scope>NUCLEOTIDE SEQUENCE [LARGE SCALE GENOMIC DNA]</scope>
    <source>
        <strain evidence="11">JCM 16956</strain>
    </source>
</reference>
<dbReference type="InterPro" id="IPR034466">
    <property type="entry name" value="Methyltransferase_Class_B"/>
</dbReference>
<keyword evidence="5" id="KW-0479">Metal-binding</keyword>
<evidence type="ECO:0000256" key="2">
    <source>
        <dbReference type="ARBA" id="ARBA00022603"/>
    </source>
</evidence>
<dbReference type="InterPro" id="IPR023404">
    <property type="entry name" value="rSAM_horseshoe"/>
</dbReference>
<evidence type="ECO:0000259" key="8">
    <source>
        <dbReference type="PROSITE" id="PS51332"/>
    </source>
</evidence>
<comment type="cofactor">
    <cofactor evidence="1">
        <name>[4Fe-4S] cluster</name>
        <dbReference type="ChEBI" id="CHEBI:49883"/>
    </cofactor>
</comment>
<keyword evidence="11" id="KW-1185">Reference proteome</keyword>
<evidence type="ECO:0000256" key="7">
    <source>
        <dbReference type="ARBA" id="ARBA00023014"/>
    </source>
</evidence>
<organism evidence="10 11">
    <name type="scientific">Streptomyces gulbargensis</name>
    <dbReference type="NCBI Taxonomy" id="364901"/>
    <lineage>
        <taxon>Bacteria</taxon>
        <taxon>Bacillati</taxon>
        <taxon>Actinomycetota</taxon>
        <taxon>Actinomycetes</taxon>
        <taxon>Kitasatosporales</taxon>
        <taxon>Streptomycetaceae</taxon>
        <taxon>Streptomyces</taxon>
    </lineage>
</organism>
<proteinExistence type="predicted"/>
<dbReference type="SUPFAM" id="SSF102114">
    <property type="entry name" value="Radical SAM enzymes"/>
    <property type="match status" value="1"/>
</dbReference>
<evidence type="ECO:0000256" key="3">
    <source>
        <dbReference type="ARBA" id="ARBA00022679"/>
    </source>
</evidence>
<dbReference type="SFLD" id="SFLDG01123">
    <property type="entry name" value="methyltransferase_(Class_B)"/>
    <property type="match status" value="1"/>
</dbReference>
<dbReference type="PROSITE" id="PS51332">
    <property type="entry name" value="B12_BINDING"/>
    <property type="match status" value="1"/>
</dbReference>
<dbReference type="SMART" id="SM00729">
    <property type="entry name" value="Elp3"/>
    <property type="match status" value="1"/>
</dbReference>
<dbReference type="InterPro" id="IPR006158">
    <property type="entry name" value="Cobalamin-bd"/>
</dbReference>
<dbReference type="CDD" id="cd01335">
    <property type="entry name" value="Radical_SAM"/>
    <property type="match status" value="1"/>
</dbReference>
<keyword evidence="2" id="KW-0489">Methyltransferase</keyword>
<keyword evidence="3" id="KW-0808">Transferase</keyword>
<dbReference type="PANTHER" id="PTHR43409">
    <property type="entry name" value="ANAEROBIC MAGNESIUM-PROTOPORPHYRIN IX MONOMETHYL ESTER CYCLASE-RELATED"/>
    <property type="match status" value="1"/>
</dbReference>
<evidence type="ECO:0000256" key="5">
    <source>
        <dbReference type="ARBA" id="ARBA00022723"/>
    </source>
</evidence>
<dbReference type="InterPro" id="IPR006638">
    <property type="entry name" value="Elp3/MiaA/NifB-like_rSAM"/>
</dbReference>